<dbReference type="EMBL" id="JAAAIM010000041">
    <property type="protein sequence ID" value="KAG0297065.1"/>
    <property type="molecule type" value="Genomic_DNA"/>
</dbReference>
<protein>
    <recommendedName>
        <fullName evidence="4">Mediator of RNA polymerase II transcription subunit 12</fullName>
    </recommendedName>
</protein>
<gene>
    <name evidence="2" type="ORF">BGZ96_007766</name>
</gene>
<feature type="compositionally biased region" description="Basic residues" evidence="1">
    <location>
        <begin position="1051"/>
        <end position="1065"/>
    </location>
</feature>
<feature type="compositionally biased region" description="Polar residues" evidence="1">
    <location>
        <begin position="257"/>
        <end position="276"/>
    </location>
</feature>
<feature type="compositionally biased region" description="Basic and acidic residues" evidence="1">
    <location>
        <begin position="1150"/>
        <end position="1161"/>
    </location>
</feature>
<feature type="region of interest" description="Disordered" evidence="1">
    <location>
        <begin position="1034"/>
        <end position="1162"/>
    </location>
</feature>
<feature type="region of interest" description="Disordered" evidence="1">
    <location>
        <begin position="254"/>
        <end position="276"/>
    </location>
</feature>
<dbReference type="Proteomes" id="UP001194696">
    <property type="component" value="Unassembled WGS sequence"/>
</dbReference>
<proteinExistence type="predicted"/>
<reference evidence="2 3" key="1">
    <citation type="journal article" date="2020" name="Fungal Divers.">
        <title>Resolving the Mortierellaceae phylogeny through synthesis of multi-gene phylogenetics and phylogenomics.</title>
        <authorList>
            <person name="Vandepol N."/>
            <person name="Liber J."/>
            <person name="Desiro A."/>
            <person name="Na H."/>
            <person name="Kennedy M."/>
            <person name="Barry K."/>
            <person name="Grigoriev I.V."/>
            <person name="Miller A.N."/>
            <person name="O'Donnell K."/>
            <person name="Stajich J.E."/>
            <person name="Bonito G."/>
        </authorList>
    </citation>
    <scope>NUCLEOTIDE SEQUENCE [LARGE SCALE GENOMIC DNA]</scope>
    <source>
        <strain evidence="2 3">AD045</strain>
    </source>
</reference>
<organism evidence="2 3">
    <name type="scientific">Linnemannia gamsii</name>
    <dbReference type="NCBI Taxonomy" id="64522"/>
    <lineage>
        <taxon>Eukaryota</taxon>
        <taxon>Fungi</taxon>
        <taxon>Fungi incertae sedis</taxon>
        <taxon>Mucoromycota</taxon>
        <taxon>Mortierellomycotina</taxon>
        <taxon>Mortierellomycetes</taxon>
        <taxon>Mortierellales</taxon>
        <taxon>Mortierellaceae</taxon>
        <taxon>Linnemannia</taxon>
    </lineage>
</organism>
<evidence type="ECO:0008006" key="4">
    <source>
        <dbReference type="Google" id="ProtNLM"/>
    </source>
</evidence>
<sequence length="1200" mass="133665">MAGGMATTHLSRTGKNALSLKARHTSQLPLDLEAAVLSSYGYHGQTRARPRSTNQMQSRLKHLLSRGKDQYAQRDLLHGYMFDAWSGRKCSDQFLDLNAKWPLNTDAYLKLLTGLDLGDQLLTTLLTATHQESTRLVGLILESSEVTAELFGSLFIWTVDQIDARYRKKQAPSLSQEASSNPGELICMWTDRRGGISYWGLGDRDQTDATQSGVADEIIQGLLASLITILVEHPDQDDACQFEQDILRRDAELVAKRSQSNSTSQKSRTQKSPNSNHQEAFMTICDNLRRNQDFPGYPPSPMTRLAAYKLQGHYHEQSQGLQEHVDWIESSIHNRSVGWLSCAKLKLQFFAVFGESYINEELADIICEHDLHWDLCSTLLRYLGRYRADPIRMPADTFQLGCELLLSVFTKRVGLRLSLRDHLFHQSNAIYKDVKGPLFGSWELWRMNIDTLLTSILNQVVVSEDSPQSSTVSPHTIEALIKPTADINDPGLTWGEQQQDNFADFVVNAMTKRSNTTGMLLLDPTAFLTDCVAPFLDEMESGQPSPLFQSVTRILLAIYEREPAQAPAAGVSASERLLPHGIQRRILLRLLQLRTRENPWTAEGRDSCKKAMVERGGGEHLDGLSRLCETIVARMNAHVSSLAKYDQEERELFLEFGKAVQGKSSSGESVDLESRLIIVPLIDACRRNLALDMGLPSLPSGLFGLCGDRLRVFEYSRSVSQHLGLLSLDKAAEAVILFLDLGRMCDDVLADLIQAIDFGSEVPAPTQLTFKSTMIPALYRVLSISTRHQSHRLLIHAVPVMSQLWGRPGNRRLYWDDLDNVTVNDSQLLALGSYWDSFKNDGRQQQEEDFEMTESTTTLTKRNEDSLDILLTLEMVLRCSLEPLPSKGVEPVIQVYRCGLGYDMMPDQVASLVQSVFKAIRIEWTKVHLDHLLYCFMKVCEMSNIVNTQHQTTTFPNRLTPQSELESPLPSSIDEVANWRSVYSGFMSQPMPSDTRRQLEVARAKARDELVLMAMNLSEVLVSHQDSFYGKLPELPVVQQDGDSNGEYSKGRGRGGRGGRGRGGRGSREQKGSVAAATSGELAGGSGSQGRNNNRQEARQAASGGPLDKGTQAWFNGIMTTPSGVQESSSTAQDNGDSIDTCAPDPTTTEGEKKNKGETPKEMLNVDQVDCLSLALAYLPVQESQAVRSRLHRLFNLQTA</sequence>
<accession>A0ABQ7KEL2</accession>
<evidence type="ECO:0000313" key="2">
    <source>
        <dbReference type="EMBL" id="KAG0297065.1"/>
    </source>
</evidence>
<evidence type="ECO:0000256" key="1">
    <source>
        <dbReference type="SAM" id="MobiDB-lite"/>
    </source>
</evidence>
<comment type="caution">
    <text evidence="2">The sequence shown here is derived from an EMBL/GenBank/DDBJ whole genome shotgun (WGS) entry which is preliminary data.</text>
</comment>
<evidence type="ECO:0000313" key="3">
    <source>
        <dbReference type="Proteomes" id="UP001194696"/>
    </source>
</evidence>
<name>A0ABQ7KEL2_9FUNG</name>
<keyword evidence="3" id="KW-1185">Reference proteome</keyword>
<feature type="compositionally biased region" description="Polar residues" evidence="1">
    <location>
        <begin position="1118"/>
        <end position="1138"/>
    </location>
</feature>